<keyword evidence="2" id="KW-1185">Reference proteome</keyword>
<protein>
    <submittedName>
        <fullName evidence="1">CoA-transferase family III</fullName>
    </submittedName>
</protein>
<evidence type="ECO:0000313" key="1">
    <source>
        <dbReference type="EMBL" id="KAH7928233.1"/>
    </source>
</evidence>
<proteinExistence type="predicted"/>
<dbReference type="EMBL" id="MU266355">
    <property type="protein sequence ID" value="KAH7928233.1"/>
    <property type="molecule type" value="Genomic_DNA"/>
</dbReference>
<reference evidence="1" key="1">
    <citation type="journal article" date="2021" name="New Phytol.">
        <title>Evolutionary innovations through gain and loss of genes in the ectomycorrhizal Boletales.</title>
        <authorList>
            <person name="Wu G."/>
            <person name="Miyauchi S."/>
            <person name="Morin E."/>
            <person name="Kuo A."/>
            <person name="Drula E."/>
            <person name="Varga T."/>
            <person name="Kohler A."/>
            <person name="Feng B."/>
            <person name="Cao Y."/>
            <person name="Lipzen A."/>
            <person name="Daum C."/>
            <person name="Hundley H."/>
            <person name="Pangilinan J."/>
            <person name="Johnson J."/>
            <person name="Barry K."/>
            <person name="LaButti K."/>
            <person name="Ng V."/>
            <person name="Ahrendt S."/>
            <person name="Min B."/>
            <person name="Choi I.G."/>
            <person name="Park H."/>
            <person name="Plett J.M."/>
            <person name="Magnuson J."/>
            <person name="Spatafora J.W."/>
            <person name="Nagy L.G."/>
            <person name="Henrissat B."/>
            <person name="Grigoriev I.V."/>
            <person name="Yang Z.L."/>
            <person name="Xu J."/>
            <person name="Martin F.M."/>
        </authorList>
    </citation>
    <scope>NUCLEOTIDE SEQUENCE</scope>
    <source>
        <strain evidence="1">KUC20120723A-06</strain>
    </source>
</reference>
<dbReference type="Proteomes" id="UP000790709">
    <property type="component" value="Unassembled WGS sequence"/>
</dbReference>
<comment type="caution">
    <text evidence="1">The sequence shown here is derived from an EMBL/GenBank/DDBJ whole genome shotgun (WGS) entry which is preliminary data.</text>
</comment>
<organism evidence="1 2">
    <name type="scientific">Leucogyrophana mollusca</name>
    <dbReference type="NCBI Taxonomy" id="85980"/>
    <lineage>
        <taxon>Eukaryota</taxon>
        <taxon>Fungi</taxon>
        <taxon>Dikarya</taxon>
        <taxon>Basidiomycota</taxon>
        <taxon>Agaricomycotina</taxon>
        <taxon>Agaricomycetes</taxon>
        <taxon>Agaricomycetidae</taxon>
        <taxon>Boletales</taxon>
        <taxon>Boletales incertae sedis</taxon>
        <taxon>Leucogyrophana</taxon>
    </lineage>
</organism>
<evidence type="ECO:0000313" key="2">
    <source>
        <dbReference type="Proteomes" id="UP000790709"/>
    </source>
</evidence>
<accession>A0ACB8BSJ0</accession>
<name>A0ACB8BSJ0_9AGAM</name>
<gene>
    <name evidence="1" type="ORF">BV22DRAFT_1030893</name>
</gene>
<sequence>MALVGLKVIEFAGLAPAPFAGLVLAHNGASVTRVDRPSSVTKDLLCDGKRSIALDLKVPTGLATAKKLIAEADILIDPFRPGVLERMGLGPETFHHNGEAKGVNDRLIYARISGFPRNGPQSDMAGHDINYLALSGVLSLLPGTSEKPAFPLNLLADFAGGGMMCAMGILLALIKRDRTGRGQIVNADMVSGTRYVSSFPLLNAAISSPLFLEQRGGNFLDGGAPFYDIYTCSDGKWMSVGCLEAAFFAEFIAKFHQALGKEPTDGWKPTQETHTNREEWPQLRKYLEDGFKGKPRDYWAEVFHGSDACTVPVLPPIEAAELDPSKSLRPAPHPELSGTPPSQRPQDIVLLQPGQHTQDILVELGYSDGERRQLALEGALGVEAREQVGRRYKL</sequence>